<proteinExistence type="predicted"/>
<evidence type="ECO:0000256" key="2">
    <source>
        <dbReference type="ARBA" id="ARBA00022748"/>
    </source>
</evidence>
<sequence length="488" mass="55363">MNPISQYSNQSEKNDKMKKLITIVLLCAYVSAIYGQAKKTRVRVEVSPLKVDSMWVNVYEGKTEPKILKPDANGTFTFSTIVEKGTDARISIDNPISGEVHLYLEPEDDLLIRTDFKENTIFSGKGGGNSSVINELMNMYRTNYGKLDVTKTSLAIFYEQIAEVNKANTDFLDANRSRVSKEFYEDQKVQFYYGALGEDIQMPYLLSLGLKKKLSEVFPSGYIDMFKKMKLSDSLLIHKGYTNFVKDYLPAYLRICRMYQLGRLDSVSTQPETEKRAMEYEQVKEHLTGQSRIMALFGIINNTLQRAKNVTQYKGYIQQFAADGGSQQQVDELQRAYDEALKLSAGAVPPPFTLDDLNGKQVSLQDFAGKVIYIDFWASWCSPCRYEMKNGSPKLHARLADNKDVVFLYISIDDSEEKWRQAIQEDKIEGIHLLSKGGMKSVVAKAFNISGIPRYVIIGRDGRIVDKDATRPSQDITYDKIMDAVKAK</sequence>
<evidence type="ECO:0000313" key="7">
    <source>
        <dbReference type="EMBL" id="EFK58234.1"/>
    </source>
</evidence>
<keyword evidence="2" id="KW-0201">Cytochrome c-type biogenesis</keyword>
<evidence type="ECO:0000256" key="4">
    <source>
        <dbReference type="ARBA" id="ARBA00023284"/>
    </source>
</evidence>
<comment type="caution">
    <text evidence="7">The sequence shown here is derived from an EMBL/GenBank/DDBJ whole genome shotgun (WGS) entry which is preliminary data.</text>
</comment>
<organism evidence="7 8">
    <name type="scientific">Sphingobacterium spiritivorum ATCC 33861</name>
    <dbReference type="NCBI Taxonomy" id="525373"/>
    <lineage>
        <taxon>Bacteria</taxon>
        <taxon>Pseudomonadati</taxon>
        <taxon>Bacteroidota</taxon>
        <taxon>Sphingobacteriia</taxon>
        <taxon>Sphingobacteriales</taxon>
        <taxon>Sphingobacteriaceae</taxon>
        <taxon>Sphingobacterium</taxon>
    </lineage>
</organism>
<keyword evidence="5" id="KW-0472">Membrane</keyword>
<dbReference type="HOGENOM" id="CLU_042529_1_1_10"/>
<evidence type="ECO:0000256" key="5">
    <source>
        <dbReference type="SAM" id="Phobius"/>
    </source>
</evidence>
<protein>
    <submittedName>
        <fullName evidence="7">Redoxin family protein</fullName>
    </submittedName>
</protein>
<keyword evidence="5" id="KW-1133">Transmembrane helix</keyword>
<dbReference type="Pfam" id="PF08534">
    <property type="entry name" value="Redoxin"/>
    <property type="match status" value="1"/>
</dbReference>
<dbReference type="GO" id="GO:0016491">
    <property type="term" value="F:oxidoreductase activity"/>
    <property type="evidence" value="ECO:0007669"/>
    <property type="project" value="InterPro"/>
</dbReference>
<dbReference type="PANTHER" id="PTHR42852">
    <property type="entry name" value="THIOL:DISULFIDE INTERCHANGE PROTEIN DSBE"/>
    <property type="match status" value="1"/>
</dbReference>
<dbReference type="Proteomes" id="UP000006258">
    <property type="component" value="Unassembled WGS sequence"/>
</dbReference>
<dbReference type="InterPro" id="IPR050553">
    <property type="entry name" value="Thioredoxin_ResA/DsbE_sf"/>
</dbReference>
<dbReference type="SUPFAM" id="SSF52833">
    <property type="entry name" value="Thioredoxin-like"/>
    <property type="match status" value="1"/>
</dbReference>
<dbReference type="AlphaFoldDB" id="D7VKW1"/>
<keyword evidence="4" id="KW-0676">Redox-active center</keyword>
<reference evidence="7" key="1">
    <citation type="submission" date="2010-07" db="EMBL/GenBank/DDBJ databases">
        <authorList>
            <person name="Muzny D."/>
            <person name="Qin X."/>
            <person name="Buhay C."/>
            <person name="Dugan-Rocha S."/>
            <person name="Ding Y."/>
            <person name="Chen G."/>
            <person name="Hawes A."/>
            <person name="Holder M."/>
            <person name="Jhangiani S."/>
            <person name="Johnson A."/>
            <person name="Khan Z."/>
            <person name="Li Z."/>
            <person name="Liu W."/>
            <person name="Liu X."/>
            <person name="Perez L."/>
            <person name="Shen H."/>
            <person name="Wang Q."/>
            <person name="Watt J."/>
            <person name="Xi L."/>
            <person name="Xin Y."/>
            <person name="Zhou J."/>
            <person name="Deng J."/>
            <person name="Jiang H."/>
            <person name="Liu Y."/>
            <person name="Qu J."/>
            <person name="Song X.-Z."/>
            <person name="Zhang L."/>
            <person name="Villasana D."/>
            <person name="Johnson A."/>
            <person name="Liu J."/>
            <person name="Liyanage D."/>
            <person name="Lorensuhewa L."/>
            <person name="Robinson T."/>
            <person name="Song A."/>
            <person name="Song B.-B."/>
            <person name="Dinh H."/>
            <person name="Thornton R."/>
            <person name="Coyle M."/>
            <person name="Francisco L."/>
            <person name="Jackson L."/>
            <person name="Javaid M."/>
            <person name="Korchina V."/>
            <person name="Kovar C."/>
            <person name="Mata R."/>
            <person name="Mathew T."/>
            <person name="Ngo R."/>
            <person name="Nguyen L."/>
            <person name="Nguyen N."/>
            <person name="Okwuonu G."/>
            <person name="Ongeri F."/>
            <person name="Pham C."/>
            <person name="Simmons D."/>
            <person name="Wilczek-Boney K."/>
            <person name="Hale W."/>
            <person name="Jakkamsetti A."/>
            <person name="Pham P."/>
            <person name="Ruth R."/>
            <person name="San Lucas F."/>
            <person name="Warren J."/>
            <person name="Zhang J."/>
            <person name="Zhao Z."/>
            <person name="Zhou C."/>
            <person name="Zhu D."/>
            <person name="Lee S."/>
            <person name="Bess C."/>
            <person name="Blankenburg K."/>
            <person name="Forbes L."/>
            <person name="Fu Q."/>
            <person name="Gubbala S."/>
            <person name="Hirani K."/>
            <person name="Jayaseelan J.C."/>
            <person name="Lara F."/>
            <person name="Munidasa M."/>
            <person name="Palculict T."/>
            <person name="Patil S."/>
            <person name="Pu L.-L."/>
            <person name="Saada N."/>
            <person name="Tang L."/>
            <person name="Weissenberger G."/>
            <person name="Zhu Y."/>
            <person name="Hemphill L."/>
            <person name="Shang Y."/>
            <person name="Youmans B."/>
            <person name="Ayvaz T."/>
            <person name="Ross M."/>
            <person name="Santibanez J."/>
            <person name="Aqrawi P."/>
            <person name="Gross S."/>
            <person name="Joshi V."/>
            <person name="Fowler G."/>
            <person name="Nazareth L."/>
            <person name="Reid J."/>
            <person name="Worley K."/>
            <person name="Petrosino J."/>
            <person name="Highlander S."/>
            <person name="Gibbs R."/>
        </authorList>
    </citation>
    <scope>NUCLEOTIDE SEQUENCE [LARGE SCALE GENOMIC DNA]</scope>
    <source>
        <strain evidence="7">ATCC 33861</strain>
    </source>
</reference>
<evidence type="ECO:0000313" key="8">
    <source>
        <dbReference type="Proteomes" id="UP000006258"/>
    </source>
</evidence>
<keyword evidence="8" id="KW-1185">Reference proteome</keyword>
<keyword evidence="5" id="KW-0812">Transmembrane</keyword>
<keyword evidence="3" id="KW-1015">Disulfide bond</keyword>
<dbReference type="Gene3D" id="3.40.30.10">
    <property type="entry name" value="Glutaredoxin"/>
    <property type="match status" value="1"/>
</dbReference>
<dbReference type="STRING" id="525373.HMPREF0766_11630"/>
<gene>
    <name evidence="7" type="ORF">HMPREF0766_11630</name>
</gene>
<feature type="transmembrane region" description="Helical" evidence="5">
    <location>
        <begin position="20"/>
        <end position="37"/>
    </location>
</feature>
<dbReference type="PANTHER" id="PTHR42852:SF6">
    <property type="entry name" value="THIOL:DISULFIDE INTERCHANGE PROTEIN DSBE"/>
    <property type="match status" value="1"/>
</dbReference>
<dbReference type="InterPro" id="IPR036249">
    <property type="entry name" value="Thioredoxin-like_sf"/>
</dbReference>
<feature type="domain" description="Thioredoxin" evidence="6">
    <location>
        <begin position="343"/>
        <end position="488"/>
    </location>
</feature>
<dbReference type="eggNOG" id="COG0526">
    <property type="taxonomic scope" value="Bacteria"/>
</dbReference>
<dbReference type="EMBL" id="ACHA02000006">
    <property type="protein sequence ID" value="EFK58234.1"/>
    <property type="molecule type" value="Genomic_DNA"/>
</dbReference>
<evidence type="ECO:0000259" key="6">
    <source>
        <dbReference type="PROSITE" id="PS51352"/>
    </source>
</evidence>
<name>D7VKW1_SPHSI</name>
<accession>D7VKW1</accession>
<dbReference type="PROSITE" id="PS51352">
    <property type="entry name" value="THIOREDOXIN_2"/>
    <property type="match status" value="1"/>
</dbReference>
<dbReference type="CDD" id="cd02966">
    <property type="entry name" value="TlpA_like_family"/>
    <property type="match status" value="1"/>
</dbReference>
<evidence type="ECO:0000256" key="1">
    <source>
        <dbReference type="ARBA" id="ARBA00004196"/>
    </source>
</evidence>
<evidence type="ECO:0000256" key="3">
    <source>
        <dbReference type="ARBA" id="ARBA00023157"/>
    </source>
</evidence>
<dbReference type="InterPro" id="IPR013766">
    <property type="entry name" value="Thioredoxin_domain"/>
</dbReference>
<dbReference type="GO" id="GO:0030313">
    <property type="term" value="C:cell envelope"/>
    <property type="evidence" value="ECO:0007669"/>
    <property type="project" value="UniProtKB-SubCell"/>
</dbReference>
<dbReference type="InterPro" id="IPR013740">
    <property type="entry name" value="Redoxin"/>
</dbReference>
<comment type="subcellular location">
    <subcellularLocation>
        <location evidence="1">Cell envelope</location>
    </subcellularLocation>
</comment>
<dbReference type="GO" id="GO:0017004">
    <property type="term" value="P:cytochrome complex assembly"/>
    <property type="evidence" value="ECO:0007669"/>
    <property type="project" value="UniProtKB-KW"/>
</dbReference>